<dbReference type="EMBL" id="LR797078">
    <property type="protein sequence ID" value="CAB4185563.1"/>
    <property type="molecule type" value="Genomic_DNA"/>
</dbReference>
<sequence length="148" mass="15681">MFDNPVYRAIVHYSDSSTGLIRVRIPVLSGASSILDISYIGRTAYNGVWAVPEIGSQIVVTADDANFTNVFWVQVAPDPAISTSGLQDQITINTSNIATNTSGIATNTSNIATNTSGIATNTSGIAGIIVRLNELESYRDALLLGVFK</sequence>
<organism evidence="1">
    <name type="scientific">uncultured Caudovirales phage</name>
    <dbReference type="NCBI Taxonomy" id="2100421"/>
    <lineage>
        <taxon>Viruses</taxon>
        <taxon>Duplodnaviria</taxon>
        <taxon>Heunggongvirae</taxon>
        <taxon>Uroviricota</taxon>
        <taxon>Caudoviricetes</taxon>
        <taxon>Peduoviridae</taxon>
        <taxon>Maltschvirus</taxon>
        <taxon>Maltschvirus maltsch</taxon>
    </lineage>
</organism>
<proteinExistence type="predicted"/>
<protein>
    <submittedName>
        <fullName evidence="1">Uncharacterized protein</fullName>
    </submittedName>
</protein>
<evidence type="ECO:0000313" key="1">
    <source>
        <dbReference type="EMBL" id="CAB4185563.1"/>
    </source>
</evidence>
<reference evidence="1" key="1">
    <citation type="submission" date="2020-05" db="EMBL/GenBank/DDBJ databases">
        <authorList>
            <person name="Chiriac C."/>
            <person name="Salcher M."/>
            <person name="Ghai R."/>
            <person name="Kavagutti S V."/>
        </authorList>
    </citation>
    <scope>NUCLEOTIDE SEQUENCE</scope>
</reference>
<name>A0A6J5QMB1_9CAUD</name>
<gene>
    <name evidence="1" type="ORF">UFOVP1130_77</name>
</gene>
<accession>A0A6J5QMB1</accession>